<feature type="domain" description="Integrase zinc-binding" evidence="2">
    <location>
        <begin position="149"/>
        <end position="198"/>
    </location>
</feature>
<name>A0A8H7BU53_AGABI</name>
<protein>
    <recommendedName>
        <fullName evidence="2">Integrase zinc-binding domain-containing protein</fullName>
    </recommendedName>
</protein>
<feature type="region of interest" description="Disordered" evidence="1">
    <location>
        <begin position="1"/>
        <end position="51"/>
    </location>
</feature>
<reference evidence="3 4" key="1">
    <citation type="journal article" name="Sci. Rep.">
        <title>Telomere-to-telomere assembled and centromere annotated genomes of the two main subspecies of the button mushroom Agaricus bisporus reveal especially polymorphic chromosome ends.</title>
        <authorList>
            <person name="Sonnenberg A.S.M."/>
            <person name="Sedaghat-Telgerd N."/>
            <person name="Lavrijssen B."/>
            <person name="Ohm R.A."/>
            <person name="Hendrickx P.M."/>
            <person name="Scholtmeijer K."/>
            <person name="Baars J.J.P."/>
            <person name="van Peer A."/>
        </authorList>
    </citation>
    <scope>NUCLEOTIDE SEQUENCE [LARGE SCALE GENOMIC DNA]</scope>
    <source>
        <strain evidence="3 4">H119_p4</strain>
    </source>
</reference>
<comment type="caution">
    <text evidence="3">The sequence shown here is derived from an EMBL/GenBank/DDBJ whole genome shotgun (WGS) entry which is preliminary data.</text>
</comment>
<dbReference type="EMBL" id="JABXXO010000016">
    <property type="protein sequence ID" value="KAF7759614.1"/>
    <property type="molecule type" value="Genomic_DNA"/>
</dbReference>
<feature type="compositionally biased region" description="Low complexity" evidence="1">
    <location>
        <begin position="429"/>
        <end position="441"/>
    </location>
</feature>
<dbReference type="Gene3D" id="1.10.340.70">
    <property type="match status" value="1"/>
</dbReference>
<evidence type="ECO:0000259" key="2">
    <source>
        <dbReference type="Pfam" id="PF17921"/>
    </source>
</evidence>
<feature type="region of interest" description="Disordered" evidence="1">
    <location>
        <begin position="211"/>
        <end position="239"/>
    </location>
</feature>
<dbReference type="InterPro" id="IPR041588">
    <property type="entry name" value="Integrase_H2C2"/>
</dbReference>
<organism evidence="3 4">
    <name type="scientific">Agaricus bisporus var. burnettii</name>
    <dbReference type="NCBI Taxonomy" id="192524"/>
    <lineage>
        <taxon>Eukaryota</taxon>
        <taxon>Fungi</taxon>
        <taxon>Dikarya</taxon>
        <taxon>Basidiomycota</taxon>
        <taxon>Agaricomycotina</taxon>
        <taxon>Agaricomycetes</taxon>
        <taxon>Agaricomycetidae</taxon>
        <taxon>Agaricales</taxon>
        <taxon>Agaricineae</taxon>
        <taxon>Agaricaceae</taxon>
        <taxon>Agaricus</taxon>
    </lineage>
</organism>
<feature type="region of interest" description="Disordered" evidence="1">
    <location>
        <begin position="424"/>
        <end position="470"/>
    </location>
</feature>
<dbReference type="AlphaFoldDB" id="A0A8H7BU53"/>
<dbReference type="Pfam" id="PF17921">
    <property type="entry name" value="Integrase_H2C2"/>
    <property type="match status" value="1"/>
</dbReference>
<evidence type="ECO:0000313" key="3">
    <source>
        <dbReference type="EMBL" id="KAF7759614.1"/>
    </source>
</evidence>
<evidence type="ECO:0000256" key="1">
    <source>
        <dbReference type="SAM" id="MobiDB-lite"/>
    </source>
</evidence>
<sequence>MSPRRPTSRGSSISKPYTRSPSSIPLPTGNPSHIAHAEYPQTPTLDESDGLPGFPTRAQYQVIEKGYIDSLTPRRQGKALISQALFDRIWDVLHSTDNVKENAQFRFWARKMFTLSKSHVVSFGSEGPHRMDQEVLLHDGLLVAVREQIYDLLCYCHGSTGHGGRDKTCALIRKHYTWVPKDLVAQFVKACPTCVMKKCGHSDIELLSSRSGSAPAVSPVTPATSSFGGESRRQETSPSRLSFSDYFDLDALDGLSRETSVSLPSTPLPAPHSQFLFDSGHSDGTPIDELLRYNESSSNDISQGFPMVREVSLYRGLPNGWQYQNVDYESAHAELVNYQRMAPIMPYDPSLGRTRPRIPDVVPLFRPHFEDFINHEVEESEIILGSQDESYTNESLAYPQPHGLDAPIDPFLLALASSINSHALDYESPRSSPRRFPLSNSLDGEGDVCLPPPSSISSSPTPDHRTDHSNGIGLGNSVGLTIDHLDSVETFQDLYTIRESMSGKNSPASSTGSDASGQSLVSGAVLRYGNLSPTSVSSTPTTSAPVTPIDEVPVVEKDGMVLHGATDRSGEESEDLKAVIEGVSVCGVRA</sequence>
<gene>
    <name evidence="3" type="ORF">Agabi119p4_11309</name>
</gene>
<dbReference type="Proteomes" id="UP000629468">
    <property type="component" value="Unassembled WGS sequence"/>
</dbReference>
<feature type="compositionally biased region" description="Polar residues" evidence="1">
    <location>
        <begin position="8"/>
        <end position="31"/>
    </location>
</feature>
<accession>A0A8H7BU53</accession>
<proteinExistence type="predicted"/>
<evidence type="ECO:0000313" key="4">
    <source>
        <dbReference type="Proteomes" id="UP000629468"/>
    </source>
</evidence>